<comment type="caution">
    <text evidence="2">The sequence shown here is derived from an EMBL/GenBank/DDBJ whole genome shotgun (WGS) entry which is preliminary data.</text>
</comment>
<evidence type="ECO:0000259" key="1">
    <source>
        <dbReference type="Pfam" id="PF03407"/>
    </source>
</evidence>
<dbReference type="EMBL" id="BQKI01000004">
    <property type="protein sequence ID" value="GJM92048.1"/>
    <property type="molecule type" value="Genomic_DNA"/>
</dbReference>
<gene>
    <name evidence="2" type="primary">ga08475</name>
    <name evidence="2" type="ORF">PR202_ga08475</name>
</gene>
<name>A0AAV5C2M4_ELECO</name>
<accession>A0AAV5C2M4</accession>
<dbReference type="Proteomes" id="UP001054889">
    <property type="component" value="Unassembled WGS sequence"/>
</dbReference>
<dbReference type="PANTHER" id="PTHR46038">
    <property type="entry name" value="EXPRESSED PROTEIN-RELATED"/>
    <property type="match status" value="1"/>
</dbReference>
<protein>
    <recommendedName>
        <fullName evidence="1">Nucleotide-diphospho-sugar transferase domain-containing protein</fullName>
    </recommendedName>
</protein>
<organism evidence="2 3">
    <name type="scientific">Eleusine coracana subsp. coracana</name>
    <dbReference type="NCBI Taxonomy" id="191504"/>
    <lineage>
        <taxon>Eukaryota</taxon>
        <taxon>Viridiplantae</taxon>
        <taxon>Streptophyta</taxon>
        <taxon>Embryophyta</taxon>
        <taxon>Tracheophyta</taxon>
        <taxon>Spermatophyta</taxon>
        <taxon>Magnoliopsida</taxon>
        <taxon>Liliopsida</taxon>
        <taxon>Poales</taxon>
        <taxon>Poaceae</taxon>
        <taxon>PACMAD clade</taxon>
        <taxon>Chloridoideae</taxon>
        <taxon>Cynodonteae</taxon>
        <taxon>Eleusininae</taxon>
        <taxon>Eleusine</taxon>
    </lineage>
</organism>
<evidence type="ECO:0000313" key="3">
    <source>
        <dbReference type="Proteomes" id="UP001054889"/>
    </source>
</evidence>
<sequence>MSCSLDNSKIAPVLLDNEINCGFYYMKSTSRSVTLIKRWIEGWARFPGENEQVVLSKIKSELVGEVGVRMEALETEFVSGFCDFQKRFDKVCTMHANCCLGLENKVFDLNNIAAGWKNYTSLVPEQRKEASISATPPSMCRKSMGWS</sequence>
<keyword evidence="3" id="KW-1185">Reference proteome</keyword>
<reference evidence="2" key="1">
    <citation type="journal article" date="2018" name="DNA Res.">
        <title>Multiple hybrid de novo genome assembly of finger millet, an orphan allotetraploid crop.</title>
        <authorList>
            <person name="Hatakeyama M."/>
            <person name="Aluri S."/>
            <person name="Balachadran M.T."/>
            <person name="Sivarajan S.R."/>
            <person name="Patrignani A."/>
            <person name="Gruter S."/>
            <person name="Poveda L."/>
            <person name="Shimizu-Inatsugi R."/>
            <person name="Baeten J."/>
            <person name="Francoijs K.J."/>
            <person name="Nataraja K.N."/>
            <person name="Reddy Y.A.N."/>
            <person name="Phadnis S."/>
            <person name="Ravikumar R.L."/>
            <person name="Schlapbach R."/>
            <person name="Sreeman S.M."/>
            <person name="Shimizu K.K."/>
        </authorList>
    </citation>
    <scope>NUCLEOTIDE SEQUENCE</scope>
</reference>
<feature type="domain" description="Nucleotide-diphospho-sugar transferase" evidence="1">
    <location>
        <begin position="12"/>
        <end position="109"/>
    </location>
</feature>
<dbReference type="InterPro" id="IPR044821">
    <property type="entry name" value="At1g28695/At4g15970-like"/>
</dbReference>
<proteinExistence type="predicted"/>
<reference evidence="2" key="2">
    <citation type="submission" date="2021-12" db="EMBL/GenBank/DDBJ databases">
        <title>Resequencing data analysis of finger millet.</title>
        <authorList>
            <person name="Hatakeyama M."/>
            <person name="Aluri S."/>
            <person name="Balachadran M.T."/>
            <person name="Sivarajan S.R."/>
            <person name="Poveda L."/>
            <person name="Shimizu-Inatsugi R."/>
            <person name="Schlapbach R."/>
            <person name="Sreeman S.M."/>
            <person name="Shimizu K.K."/>
        </authorList>
    </citation>
    <scope>NUCLEOTIDE SEQUENCE</scope>
</reference>
<evidence type="ECO:0000313" key="2">
    <source>
        <dbReference type="EMBL" id="GJM92048.1"/>
    </source>
</evidence>
<dbReference type="PANTHER" id="PTHR46038:SF24">
    <property type="entry name" value="NUCLEOTIDE-DIPHOSPHO-SUGAR TRANSFERASE DOMAIN-CONTAINING PROTEIN"/>
    <property type="match status" value="1"/>
</dbReference>
<dbReference type="InterPro" id="IPR005069">
    <property type="entry name" value="Nucl-diP-sugar_transferase"/>
</dbReference>
<dbReference type="Pfam" id="PF03407">
    <property type="entry name" value="Nucleotid_trans"/>
    <property type="match status" value="1"/>
</dbReference>
<dbReference type="AlphaFoldDB" id="A0AAV5C2M4"/>